<dbReference type="AlphaFoldDB" id="A0A382AQ48"/>
<sequence>MSVLLLIGILLIPFAEVISQSGILGSLEVLIGLLLAGLGIVMVMEYDSEKIVRPFRNLLSQIGSSTPMKAAKNGIEKGINTITGKEFSFSDSSDGTRVGLFWYGVAYGSAAAGCVAPVVIGLLVTSIGKGIITGLLVFLIFSITAGALMVAFTMMVAASESTIVDRMKASTRQIEMAGGVIMIVVGIYLMLYSYI</sequence>
<protein>
    <submittedName>
        <fullName evidence="2">Uncharacterized protein</fullName>
    </submittedName>
</protein>
<feature type="transmembrane region" description="Helical" evidence="1">
    <location>
        <begin position="130"/>
        <end position="156"/>
    </location>
</feature>
<proteinExistence type="predicted"/>
<gene>
    <name evidence="2" type="ORF">METZ01_LOCUS156007</name>
</gene>
<feature type="transmembrane region" description="Helical" evidence="1">
    <location>
        <begin position="100"/>
        <end position="124"/>
    </location>
</feature>
<keyword evidence="1" id="KW-0812">Transmembrane</keyword>
<organism evidence="2">
    <name type="scientific">marine metagenome</name>
    <dbReference type="NCBI Taxonomy" id="408172"/>
    <lineage>
        <taxon>unclassified sequences</taxon>
        <taxon>metagenomes</taxon>
        <taxon>ecological metagenomes</taxon>
    </lineage>
</organism>
<feature type="transmembrane region" description="Helical" evidence="1">
    <location>
        <begin position="176"/>
        <end position="194"/>
    </location>
</feature>
<name>A0A382AQ48_9ZZZZ</name>
<feature type="transmembrane region" description="Helical" evidence="1">
    <location>
        <begin position="29"/>
        <end position="46"/>
    </location>
</feature>
<reference evidence="2" key="1">
    <citation type="submission" date="2018-05" db="EMBL/GenBank/DDBJ databases">
        <authorList>
            <person name="Lanie J.A."/>
            <person name="Ng W.-L."/>
            <person name="Kazmierczak K.M."/>
            <person name="Andrzejewski T.M."/>
            <person name="Davidsen T.M."/>
            <person name="Wayne K.J."/>
            <person name="Tettelin H."/>
            <person name="Glass J.I."/>
            <person name="Rusch D."/>
            <person name="Podicherti R."/>
            <person name="Tsui H.-C.T."/>
            <person name="Winkler M.E."/>
        </authorList>
    </citation>
    <scope>NUCLEOTIDE SEQUENCE</scope>
</reference>
<keyword evidence="1" id="KW-1133">Transmembrane helix</keyword>
<evidence type="ECO:0000313" key="2">
    <source>
        <dbReference type="EMBL" id="SVB03153.1"/>
    </source>
</evidence>
<accession>A0A382AQ48</accession>
<dbReference type="EMBL" id="UINC01026179">
    <property type="protein sequence ID" value="SVB03153.1"/>
    <property type="molecule type" value="Genomic_DNA"/>
</dbReference>
<evidence type="ECO:0000256" key="1">
    <source>
        <dbReference type="SAM" id="Phobius"/>
    </source>
</evidence>
<keyword evidence="1" id="KW-0472">Membrane</keyword>